<dbReference type="PANTHER" id="PTHR34698">
    <property type="entry name" value="5-OXOPROLINASE SUBUNIT B"/>
    <property type="match status" value="1"/>
</dbReference>
<keyword evidence="6" id="KW-1185">Reference proteome</keyword>
<feature type="domain" description="Carboxyltransferase" evidence="4">
    <location>
        <begin position="7"/>
        <end position="209"/>
    </location>
</feature>
<dbReference type="InterPro" id="IPR029000">
    <property type="entry name" value="Cyclophilin-like_dom_sf"/>
</dbReference>
<dbReference type="Gene3D" id="3.30.1360.40">
    <property type="match status" value="1"/>
</dbReference>
<evidence type="ECO:0000256" key="1">
    <source>
        <dbReference type="ARBA" id="ARBA00022741"/>
    </source>
</evidence>
<dbReference type="EMBL" id="JANCMW010000001">
    <property type="protein sequence ID" value="MDF0748693.1"/>
    <property type="molecule type" value="Genomic_DNA"/>
</dbReference>
<name>A0ABT5Y4V7_9GAMM</name>
<dbReference type="InterPro" id="IPR003833">
    <property type="entry name" value="CT_C_D"/>
</dbReference>
<reference evidence="5" key="1">
    <citation type="submission" date="2022-07" db="EMBL/GenBank/DDBJ databases">
        <title>Marinobacter iranensis a new bacterium isolate from a hipersaline lake in Iran.</title>
        <authorList>
            <person name="Mohammad A.M.A."/>
            <person name="Cristina S.-P."/>
            <person name="Antonio V."/>
        </authorList>
    </citation>
    <scope>NUCLEOTIDE SEQUENCE</scope>
    <source>
        <strain evidence="5">71-i</strain>
    </source>
</reference>
<dbReference type="EC" id="3.5.2.9" evidence="5"/>
<evidence type="ECO:0000313" key="5">
    <source>
        <dbReference type="EMBL" id="MDF0748693.1"/>
    </source>
</evidence>
<keyword evidence="2 5" id="KW-0378">Hydrolase</keyword>
<keyword evidence="1" id="KW-0547">Nucleotide-binding</keyword>
<sequence length="241" mass="26231">MKPARLPCLERAGLDGWMVRLFDDIEEHNLLWLTALAEACEAVFGDDLLDLVPSYTTLLVVFDPFRISPCEARQQLIEILDHLKPADAAASGALHELPTWYDPQTGPDLQRVAELSGLSVASVIEAHSSREYRVFALGFAPGFAFMGLLDPALNCPRLDTPRQKVPAGSVAIAGQQTAAYPMVTPGGWNLIGRTPARLFDRNRDGFSLLRVGDRVSFVPVDRATFEAQGGNTTPATGEVTK</sequence>
<dbReference type="RefSeq" id="WP_275704185.1">
    <property type="nucleotide sequence ID" value="NZ_JANCMW010000001.1"/>
</dbReference>
<dbReference type="SUPFAM" id="SSF160467">
    <property type="entry name" value="PH0987 N-terminal domain-like"/>
    <property type="match status" value="1"/>
</dbReference>
<evidence type="ECO:0000256" key="2">
    <source>
        <dbReference type="ARBA" id="ARBA00022801"/>
    </source>
</evidence>
<dbReference type="SUPFAM" id="SSF50891">
    <property type="entry name" value="Cyclophilin-like"/>
    <property type="match status" value="1"/>
</dbReference>
<protein>
    <submittedName>
        <fullName evidence="5">5-oxoprolinase subunit PxpB</fullName>
        <ecNumber evidence="5">3.5.2.9</ecNumber>
    </submittedName>
</protein>
<gene>
    <name evidence="5" type="primary">pxpB</name>
    <name evidence="5" type="ORF">NLU14_00460</name>
</gene>
<evidence type="ECO:0000259" key="4">
    <source>
        <dbReference type="SMART" id="SM00796"/>
    </source>
</evidence>
<dbReference type="GO" id="GO:0017168">
    <property type="term" value="F:5-oxoprolinase (ATP-hydrolyzing) activity"/>
    <property type="evidence" value="ECO:0007669"/>
    <property type="project" value="UniProtKB-EC"/>
</dbReference>
<accession>A0ABT5Y4V7</accession>
<dbReference type="PANTHER" id="PTHR34698:SF2">
    <property type="entry name" value="5-OXOPROLINASE SUBUNIT B"/>
    <property type="match status" value="1"/>
</dbReference>
<dbReference type="NCBIfam" id="TIGR00370">
    <property type="entry name" value="5-oxoprolinase subunit PxpB"/>
    <property type="match status" value="1"/>
</dbReference>
<evidence type="ECO:0000256" key="3">
    <source>
        <dbReference type="ARBA" id="ARBA00022840"/>
    </source>
</evidence>
<dbReference type="Proteomes" id="UP001143391">
    <property type="component" value="Unassembled WGS sequence"/>
</dbReference>
<dbReference type="Pfam" id="PF02682">
    <property type="entry name" value="CT_C_D"/>
    <property type="match status" value="1"/>
</dbReference>
<evidence type="ECO:0000313" key="6">
    <source>
        <dbReference type="Proteomes" id="UP001143391"/>
    </source>
</evidence>
<keyword evidence="3" id="KW-0067">ATP-binding</keyword>
<dbReference type="SMART" id="SM00796">
    <property type="entry name" value="AHS1"/>
    <property type="match status" value="1"/>
</dbReference>
<comment type="caution">
    <text evidence="5">The sequence shown here is derived from an EMBL/GenBank/DDBJ whole genome shotgun (WGS) entry which is preliminary data.</text>
</comment>
<proteinExistence type="predicted"/>
<organism evidence="5 6">
    <name type="scientific">Marinobacter iranensis</name>
    <dbReference type="NCBI Taxonomy" id="2962607"/>
    <lineage>
        <taxon>Bacteria</taxon>
        <taxon>Pseudomonadati</taxon>
        <taxon>Pseudomonadota</taxon>
        <taxon>Gammaproteobacteria</taxon>
        <taxon>Pseudomonadales</taxon>
        <taxon>Marinobacteraceae</taxon>
        <taxon>Marinobacter</taxon>
    </lineage>
</organism>
<dbReference type="Gene3D" id="2.40.100.10">
    <property type="entry name" value="Cyclophilin-like"/>
    <property type="match status" value="1"/>
</dbReference>
<dbReference type="InterPro" id="IPR010016">
    <property type="entry name" value="PxpB"/>
</dbReference>